<dbReference type="InParanoid" id="A0A6I9RRQ1"/>
<dbReference type="Proteomes" id="UP000504607">
    <property type="component" value="Chromosome 9"/>
</dbReference>
<dbReference type="RefSeq" id="XP_010930883.1">
    <property type="nucleotide sequence ID" value="XM_010932581.3"/>
</dbReference>
<gene>
    <name evidence="2" type="primary">LOC105051933</name>
</gene>
<organism evidence="1 2">
    <name type="scientific">Elaeis guineensis var. tenera</name>
    <name type="common">Oil palm</name>
    <dbReference type="NCBI Taxonomy" id="51953"/>
    <lineage>
        <taxon>Eukaryota</taxon>
        <taxon>Viridiplantae</taxon>
        <taxon>Streptophyta</taxon>
        <taxon>Embryophyta</taxon>
        <taxon>Tracheophyta</taxon>
        <taxon>Spermatophyta</taxon>
        <taxon>Magnoliopsida</taxon>
        <taxon>Liliopsida</taxon>
        <taxon>Arecaceae</taxon>
        <taxon>Arecoideae</taxon>
        <taxon>Cocoseae</taxon>
        <taxon>Elaeidinae</taxon>
        <taxon>Elaeis</taxon>
    </lineage>
</organism>
<dbReference type="PANTHER" id="PTHR35995:SF1">
    <property type="entry name" value="OS04G0690500 PROTEIN"/>
    <property type="match status" value="1"/>
</dbReference>
<dbReference type="PANTHER" id="PTHR35995">
    <property type="entry name" value="OS04G0690500 PROTEIN"/>
    <property type="match status" value="1"/>
</dbReference>
<protein>
    <submittedName>
        <fullName evidence="2">Uncharacterized protein LOC105051933</fullName>
    </submittedName>
</protein>
<dbReference type="OrthoDB" id="1924480at2759"/>
<evidence type="ECO:0000313" key="2">
    <source>
        <dbReference type="RefSeq" id="XP_010930883.1"/>
    </source>
</evidence>
<keyword evidence="1" id="KW-1185">Reference proteome</keyword>
<name>A0A6I9RRQ1_ELAGV</name>
<sequence>MNVYGEELPTCYFHPRQIVVGICSLCLRERLLILAAKEGHQHQAKDTHRSLQVLKGKLTIHLPRFYVLSSILRFRHRRTNDSFNEGSFTSQDSFMSIRFDDDQHGPEDHEISSVKASSKLFDSTPSHQAMPIRHQEGGSAVEYAKQPGIPRWRKRIGRLFKLARWKMATG</sequence>
<reference evidence="2" key="1">
    <citation type="submission" date="2025-08" db="UniProtKB">
        <authorList>
            <consortium name="RefSeq"/>
        </authorList>
    </citation>
    <scope>IDENTIFICATION</scope>
</reference>
<dbReference type="AlphaFoldDB" id="A0A6I9RRQ1"/>
<dbReference type="KEGG" id="egu:105051933"/>
<accession>A0A6I9RRQ1</accession>
<proteinExistence type="predicted"/>
<dbReference type="GeneID" id="105051933"/>
<evidence type="ECO:0000313" key="1">
    <source>
        <dbReference type="Proteomes" id="UP000504607"/>
    </source>
</evidence>